<dbReference type="eggNOG" id="COG2211">
    <property type="taxonomic scope" value="Bacteria"/>
</dbReference>
<dbReference type="KEGG" id="asd:AS9A_0707"/>
<dbReference type="InterPro" id="IPR011701">
    <property type="entry name" value="MFS"/>
</dbReference>
<dbReference type="SUPFAM" id="SSF103473">
    <property type="entry name" value="MFS general substrate transporter"/>
    <property type="match status" value="1"/>
</dbReference>
<dbReference type="PANTHER" id="PTHR42718:SF47">
    <property type="entry name" value="METHYL VIOLOGEN RESISTANCE PROTEIN SMVA"/>
    <property type="match status" value="1"/>
</dbReference>
<feature type="transmembrane region" description="Helical" evidence="7">
    <location>
        <begin position="149"/>
        <end position="169"/>
    </location>
</feature>
<accession>F6EKJ0</accession>
<dbReference type="GO" id="GO:0005886">
    <property type="term" value="C:plasma membrane"/>
    <property type="evidence" value="ECO:0007669"/>
    <property type="project" value="UniProtKB-SubCell"/>
</dbReference>
<dbReference type="GO" id="GO:0022857">
    <property type="term" value="F:transmembrane transporter activity"/>
    <property type="evidence" value="ECO:0007669"/>
    <property type="project" value="InterPro"/>
</dbReference>
<reference evidence="9 10" key="1">
    <citation type="journal article" date="2011" name="J. Bacteriol.">
        <title>Complete genome sequence of Amycolicicoccus subflavus DQS3-9A1T, an actinomycete isolated from crude oil-polluted soil.</title>
        <authorList>
            <person name="Cai M."/>
            <person name="Chen W.M."/>
            <person name="Nie Y."/>
            <person name="Chi C.Q."/>
            <person name="Wang Y.N."/>
            <person name="Tang Y.Q."/>
            <person name="Li G.Y."/>
            <person name="Wu X.L."/>
        </authorList>
    </citation>
    <scope>NUCLEOTIDE SEQUENCE [LARGE SCALE GENOMIC DNA]</scope>
    <source>
        <strain evidence="10">DSM 45089 / DQS3-9A1</strain>
    </source>
</reference>
<evidence type="ECO:0000256" key="4">
    <source>
        <dbReference type="ARBA" id="ARBA00022692"/>
    </source>
</evidence>
<dbReference type="Proteomes" id="UP000009235">
    <property type="component" value="Chromosome"/>
</dbReference>
<keyword evidence="4 7" id="KW-0812">Transmembrane</keyword>
<sequence>MMTNPRTASETAQSGDRATMKEWAGLALLLLPMLALATDITVLFFALPTITADLSPSAAQGLWIVHVYGFLIAGFLITMGRLGDRIGRRKLLLTGGAAFAVLSVVAAYSTSPEMLIAARALLGIAGATLMPSLFSLLRTMFPNDDQRRFAIAVIFSAFAGGGAIGPLMGGALLEFFWWGSVFLINVPALFLLVVLGPRLLPEQREENPAPLDLVSVALSVVAMLAIVYGLQDLAAGYDVASSHPAWLNLLIAGGGAGLFGLFIRRQRSLREPLFDLVLLTRRRTAIPLAALLLTGIGVVGVFYLFTQYLQWVAGLSPLHAGLWTLPYIVVNIAGAMLAPGLVARFRQALVVTAGLSITALGLVFVAIAGSSPLGVVVAAIAVTGFGHGVAMALVSDLIISGAPAERAGSAAAAQEVSGELGTAAGIAAGGAIGVLAYRITLIDAIPPGTPETAAAAARSGIHEGVAAAERLGARGHGLVDAVREAFTAGMQVYAGVGAAITAAATLLVAVTLAARGRG</sequence>
<keyword evidence="2" id="KW-0813">Transport</keyword>
<keyword evidence="10" id="KW-1185">Reference proteome</keyword>
<feature type="transmembrane region" description="Helical" evidence="7">
    <location>
        <begin position="284"/>
        <end position="305"/>
    </location>
</feature>
<feature type="transmembrane region" description="Helical" evidence="7">
    <location>
        <begin position="209"/>
        <end position="230"/>
    </location>
</feature>
<dbReference type="CDD" id="cd17321">
    <property type="entry name" value="MFS_MMR_MDR_like"/>
    <property type="match status" value="1"/>
</dbReference>
<evidence type="ECO:0000259" key="8">
    <source>
        <dbReference type="PROSITE" id="PS50850"/>
    </source>
</evidence>
<organism evidence="9 10">
    <name type="scientific">Hoyosella subflava (strain DSM 45089 / JCM 17490 / NBRC 109087 / DQS3-9A1)</name>
    <name type="common">Amycolicicoccus subflavus</name>
    <dbReference type="NCBI Taxonomy" id="443218"/>
    <lineage>
        <taxon>Bacteria</taxon>
        <taxon>Bacillati</taxon>
        <taxon>Actinomycetota</taxon>
        <taxon>Actinomycetes</taxon>
        <taxon>Mycobacteriales</taxon>
        <taxon>Hoyosellaceae</taxon>
        <taxon>Hoyosella</taxon>
    </lineage>
</organism>
<evidence type="ECO:0000256" key="5">
    <source>
        <dbReference type="ARBA" id="ARBA00022989"/>
    </source>
</evidence>
<evidence type="ECO:0000256" key="6">
    <source>
        <dbReference type="ARBA" id="ARBA00023136"/>
    </source>
</evidence>
<feature type="transmembrane region" description="Helical" evidence="7">
    <location>
        <begin position="325"/>
        <end position="342"/>
    </location>
</feature>
<dbReference type="HOGENOM" id="CLU_000960_28_2_11"/>
<keyword evidence="5 7" id="KW-1133">Transmembrane helix</keyword>
<feature type="transmembrane region" description="Helical" evidence="7">
    <location>
        <begin position="91"/>
        <end position="110"/>
    </location>
</feature>
<evidence type="ECO:0000256" key="1">
    <source>
        <dbReference type="ARBA" id="ARBA00004651"/>
    </source>
</evidence>
<dbReference type="STRING" id="443218.AS9A_0707"/>
<feature type="transmembrane region" description="Helical" evidence="7">
    <location>
        <begin position="492"/>
        <end position="514"/>
    </location>
</feature>
<feature type="transmembrane region" description="Helical" evidence="7">
    <location>
        <begin position="245"/>
        <end position="263"/>
    </location>
</feature>
<protein>
    <submittedName>
        <fullName evidence="9">Major facilitator superfamily MFS_1</fullName>
    </submittedName>
</protein>
<dbReference type="AlphaFoldDB" id="F6EKJ0"/>
<feature type="transmembrane region" description="Helical" evidence="7">
    <location>
        <begin position="420"/>
        <end position="439"/>
    </location>
</feature>
<evidence type="ECO:0000256" key="7">
    <source>
        <dbReference type="SAM" id="Phobius"/>
    </source>
</evidence>
<feature type="domain" description="Major facilitator superfamily (MFS) profile" evidence="8">
    <location>
        <begin position="25"/>
        <end position="517"/>
    </location>
</feature>
<dbReference type="EMBL" id="CP002786">
    <property type="protein sequence ID" value="AEF39161.1"/>
    <property type="molecule type" value="Genomic_DNA"/>
</dbReference>
<feature type="transmembrane region" description="Helical" evidence="7">
    <location>
        <begin position="375"/>
        <end position="399"/>
    </location>
</feature>
<evidence type="ECO:0000313" key="10">
    <source>
        <dbReference type="Proteomes" id="UP000009235"/>
    </source>
</evidence>
<dbReference type="Pfam" id="PF07690">
    <property type="entry name" value="MFS_1"/>
    <property type="match status" value="1"/>
</dbReference>
<keyword evidence="3" id="KW-1003">Cell membrane</keyword>
<dbReference type="Gene3D" id="1.20.1250.20">
    <property type="entry name" value="MFS general substrate transporter like domains"/>
    <property type="match status" value="1"/>
</dbReference>
<dbReference type="eggNOG" id="COG0477">
    <property type="taxonomic scope" value="Bacteria"/>
</dbReference>
<feature type="transmembrane region" description="Helical" evidence="7">
    <location>
        <begin position="59"/>
        <end position="79"/>
    </location>
</feature>
<feature type="transmembrane region" description="Helical" evidence="7">
    <location>
        <begin position="349"/>
        <end position="369"/>
    </location>
</feature>
<gene>
    <name evidence="9" type="ordered locus">AS9A_0707</name>
</gene>
<comment type="subcellular location">
    <subcellularLocation>
        <location evidence="1">Cell membrane</location>
        <topology evidence="1">Multi-pass membrane protein</topology>
    </subcellularLocation>
</comment>
<dbReference type="InterPro" id="IPR020846">
    <property type="entry name" value="MFS_dom"/>
</dbReference>
<proteinExistence type="predicted"/>
<dbReference type="PROSITE" id="PS50850">
    <property type="entry name" value="MFS"/>
    <property type="match status" value="1"/>
</dbReference>
<dbReference type="InterPro" id="IPR036259">
    <property type="entry name" value="MFS_trans_sf"/>
</dbReference>
<feature type="transmembrane region" description="Helical" evidence="7">
    <location>
        <begin position="23"/>
        <end position="47"/>
    </location>
</feature>
<evidence type="ECO:0000256" key="3">
    <source>
        <dbReference type="ARBA" id="ARBA00022475"/>
    </source>
</evidence>
<dbReference type="Gene3D" id="1.20.1720.10">
    <property type="entry name" value="Multidrug resistance protein D"/>
    <property type="match status" value="1"/>
</dbReference>
<name>F6EKJ0_HOYSD</name>
<dbReference type="PANTHER" id="PTHR42718">
    <property type="entry name" value="MAJOR FACILITATOR SUPERFAMILY MULTIDRUG TRANSPORTER MFSC"/>
    <property type="match status" value="1"/>
</dbReference>
<feature type="transmembrane region" description="Helical" evidence="7">
    <location>
        <begin position="116"/>
        <end position="137"/>
    </location>
</feature>
<feature type="transmembrane region" description="Helical" evidence="7">
    <location>
        <begin position="175"/>
        <end position="197"/>
    </location>
</feature>
<keyword evidence="6 7" id="KW-0472">Membrane</keyword>
<evidence type="ECO:0000313" key="9">
    <source>
        <dbReference type="EMBL" id="AEF39161.1"/>
    </source>
</evidence>
<evidence type="ECO:0000256" key="2">
    <source>
        <dbReference type="ARBA" id="ARBA00022448"/>
    </source>
</evidence>